<feature type="non-terminal residue" evidence="1">
    <location>
        <position position="1"/>
    </location>
</feature>
<comment type="caution">
    <text evidence="1">The sequence shown here is derived from an EMBL/GenBank/DDBJ whole genome shotgun (WGS) entry which is preliminary data.</text>
</comment>
<gene>
    <name evidence="1" type="ORF">S06H3_29224</name>
</gene>
<accession>X1MP43</accession>
<proteinExistence type="predicted"/>
<name>X1MP43_9ZZZZ</name>
<evidence type="ECO:0000313" key="1">
    <source>
        <dbReference type="EMBL" id="GAI19811.1"/>
    </source>
</evidence>
<protein>
    <submittedName>
        <fullName evidence="1">Uncharacterized protein</fullName>
    </submittedName>
</protein>
<reference evidence="1" key="1">
    <citation type="journal article" date="2014" name="Front. Microbiol.">
        <title>High frequency of phylogenetically diverse reductive dehalogenase-homologous genes in deep subseafloor sedimentary metagenomes.</title>
        <authorList>
            <person name="Kawai M."/>
            <person name="Futagami T."/>
            <person name="Toyoda A."/>
            <person name="Takaki Y."/>
            <person name="Nishi S."/>
            <person name="Hori S."/>
            <person name="Arai W."/>
            <person name="Tsubouchi T."/>
            <person name="Morono Y."/>
            <person name="Uchiyama I."/>
            <person name="Ito T."/>
            <person name="Fujiyama A."/>
            <person name="Inagaki F."/>
            <person name="Takami H."/>
        </authorList>
    </citation>
    <scope>NUCLEOTIDE SEQUENCE</scope>
    <source>
        <strain evidence="1">Expedition CK06-06</strain>
    </source>
</reference>
<dbReference type="EMBL" id="BARV01017111">
    <property type="protein sequence ID" value="GAI19811.1"/>
    <property type="molecule type" value="Genomic_DNA"/>
</dbReference>
<dbReference type="AlphaFoldDB" id="X1MP43"/>
<sequence>HVSQWIDMEIVEIGVVFNFQLNKLGHISIPVK</sequence>
<organism evidence="1">
    <name type="scientific">marine sediment metagenome</name>
    <dbReference type="NCBI Taxonomy" id="412755"/>
    <lineage>
        <taxon>unclassified sequences</taxon>
        <taxon>metagenomes</taxon>
        <taxon>ecological metagenomes</taxon>
    </lineage>
</organism>